<name>A0ABV9VXS5_9ACTN</name>
<dbReference type="SUPFAM" id="SSF55729">
    <property type="entry name" value="Acyl-CoA N-acyltransferases (Nat)"/>
    <property type="match status" value="1"/>
</dbReference>
<evidence type="ECO:0000313" key="3">
    <source>
        <dbReference type="Proteomes" id="UP001595912"/>
    </source>
</evidence>
<accession>A0ABV9VXS5</accession>
<dbReference type="InterPro" id="IPR016181">
    <property type="entry name" value="Acyl_CoA_acyltransferase"/>
</dbReference>
<gene>
    <name evidence="2" type="ORF">ACFPIJ_24220</name>
</gene>
<reference evidence="3" key="1">
    <citation type="journal article" date="2019" name="Int. J. Syst. Evol. Microbiol.">
        <title>The Global Catalogue of Microorganisms (GCM) 10K type strain sequencing project: providing services to taxonomists for standard genome sequencing and annotation.</title>
        <authorList>
            <consortium name="The Broad Institute Genomics Platform"/>
            <consortium name="The Broad Institute Genome Sequencing Center for Infectious Disease"/>
            <person name="Wu L."/>
            <person name="Ma J."/>
        </authorList>
    </citation>
    <scope>NUCLEOTIDE SEQUENCE [LARGE SCALE GENOMIC DNA]</scope>
    <source>
        <strain evidence="3">CGMCC 4.7152</strain>
    </source>
</reference>
<dbReference type="CDD" id="cd04301">
    <property type="entry name" value="NAT_SF"/>
    <property type="match status" value="1"/>
</dbReference>
<dbReference type="EC" id="2.3.-.-" evidence="2"/>
<proteinExistence type="predicted"/>
<dbReference type="EMBL" id="JBHSIU010000028">
    <property type="protein sequence ID" value="MFC5000934.1"/>
    <property type="molecule type" value="Genomic_DNA"/>
</dbReference>
<dbReference type="Gene3D" id="3.40.630.30">
    <property type="match status" value="1"/>
</dbReference>
<dbReference type="Proteomes" id="UP001595912">
    <property type="component" value="Unassembled WGS sequence"/>
</dbReference>
<protein>
    <submittedName>
        <fullName evidence="2">GNAT family N-acetyltransferase</fullName>
        <ecNumber evidence="2">2.3.-.-</ecNumber>
    </submittedName>
</protein>
<keyword evidence="3" id="KW-1185">Reference proteome</keyword>
<keyword evidence="2" id="KW-0012">Acyltransferase</keyword>
<evidence type="ECO:0000259" key="1">
    <source>
        <dbReference type="PROSITE" id="PS51186"/>
    </source>
</evidence>
<comment type="caution">
    <text evidence="2">The sequence shown here is derived from an EMBL/GenBank/DDBJ whole genome shotgun (WGS) entry which is preliminary data.</text>
</comment>
<dbReference type="PANTHER" id="PTHR43617">
    <property type="entry name" value="L-AMINO ACID N-ACETYLTRANSFERASE"/>
    <property type="match status" value="1"/>
</dbReference>
<dbReference type="InterPro" id="IPR000182">
    <property type="entry name" value="GNAT_dom"/>
</dbReference>
<dbReference type="Pfam" id="PF00583">
    <property type="entry name" value="Acetyltransf_1"/>
    <property type="match status" value="1"/>
</dbReference>
<dbReference type="PROSITE" id="PS51186">
    <property type="entry name" value="GNAT"/>
    <property type="match status" value="1"/>
</dbReference>
<organism evidence="2 3">
    <name type="scientific">Dactylosporangium cerinum</name>
    <dbReference type="NCBI Taxonomy" id="1434730"/>
    <lineage>
        <taxon>Bacteria</taxon>
        <taxon>Bacillati</taxon>
        <taxon>Actinomycetota</taxon>
        <taxon>Actinomycetes</taxon>
        <taxon>Micromonosporales</taxon>
        <taxon>Micromonosporaceae</taxon>
        <taxon>Dactylosporangium</taxon>
    </lineage>
</organism>
<keyword evidence="2" id="KW-0808">Transferase</keyword>
<dbReference type="GO" id="GO:0016746">
    <property type="term" value="F:acyltransferase activity"/>
    <property type="evidence" value="ECO:0007669"/>
    <property type="project" value="UniProtKB-KW"/>
</dbReference>
<feature type="domain" description="N-acetyltransferase" evidence="1">
    <location>
        <begin position="3"/>
        <end position="180"/>
    </location>
</feature>
<evidence type="ECO:0000313" key="2">
    <source>
        <dbReference type="EMBL" id="MFC5000934.1"/>
    </source>
</evidence>
<dbReference type="RefSeq" id="WP_380117462.1">
    <property type="nucleotide sequence ID" value="NZ_JBHSIU010000028.1"/>
</dbReference>
<dbReference type="InterPro" id="IPR050276">
    <property type="entry name" value="MshD_Acetyltransferase"/>
</dbReference>
<sequence>MQFTIRAVRAEDWPLAKELRLAGLQDPVASIAFLDTYERSVALPDELWQGRTADAAEGKTVRQFIGEDGDGRWLGTVTVLVEPAGVQDYFGQTYDIAQTHVVGVYVRPEARGTGLAPALFEAALAWSWALPDPSVERVRLYVHEDNARAQALYEKAGFTRTGVTVAAPAGREFEYAVARD</sequence>